<dbReference type="EMBL" id="CMVM020000291">
    <property type="status" value="NOT_ANNOTATED_CDS"/>
    <property type="molecule type" value="Genomic_DNA"/>
</dbReference>
<evidence type="ECO:0000313" key="2">
    <source>
        <dbReference type="Proteomes" id="UP000024404"/>
    </source>
</evidence>
<dbReference type="AlphaFoldDB" id="A0A8R1Y3T0"/>
<keyword evidence="2" id="KW-1185">Reference proteome</keyword>
<reference evidence="1" key="2">
    <citation type="submission" date="2022-06" db="UniProtKB">
        <authorList>
            <consortium name="EnsemblMetazoa"/>
        </authorList>
    </citation>
    <scope>IDENTIFICATION</scope>
</reference>
<evidence type="ECO:0000313" key="1">
    <source>
        <dbReference type="EnsemblMetazoa" id="OVOC9682.1"/>
    </source>
</evidence>
<organism evidence="1 2">
    <name type="scientific">Onchocerca volvulus</name>
    <dbReference type="NCBI Taxonomy" id="6282"/>
    <lineage>
        <taxon>Eukaryota</taxon>
        <taxon>Metazoa</taxon>
        <taxon>Ecdysozoa</taxon>
        <taxon>Nematoda</taxon>
        <taxon>Chromadorea</taxon>
        <taxon>Rhabditida</taxon>
        <taxon>Spirurina</taxon>
        <taxon>Spiruromorpha</taxon>
        <taxon>Filarioidea</taxon>
        <taxon>Onchocercidae</taxon>
        <taxon>Onchocerca</taxon>
    </lineage>
</organism>
<sequence>MTLAYPHYEKLIEMVLSDALSKLLENKITPIGSDYSYNGLLKSIGRFGNRNLIATYSLYSKATNKKPEDLLLFKKKRSFCGIIHFRRWNLTAK</sequence>
<dbReference type="Proteomes" id="UP000024404">
    <property type="component" value="Unassembled WGS sequence"/>
</dbReference>
<reference evidence="2" key="1">
    <citation type="submission" date="2013-10" db="EMBL/GenBank/DDBJ databases">
        <title>Genome sequencing of Onchocerca volvulus.</title>
        <authorList>
            <person name="Cotton J."/>
            <person name="Tsai J."/>
            <person name="Stanley E."/>
            <person name="Tracey A."/>
            <person name="Holroyd N."/>
            <person name="Lustigman S."/>
            <person name="Berriman M."/>
        </authorList>
    </citation>
    <scope>NUCLEOTIDE SEQUENCE</scope>
</reference>
<protein>
    <submittedName>
        <fullName evidence="1">Uncharacterized protein</fullName>
    </submittedName>
</protein>
<dbReference type="EnsemblMetazoa" id="OVOC9682.1">
    <property type="protein sequence ID" value="OVOC9682.1"/>
    <property type="gene ID" value="WBGene00246491"/>
</dbReference>
<proteinExistence type="predicted"/>
<accession>A0A8R1Y3T0</accession>
<name>A0A8R1Y3T0_ONCVO</name>